<reference evidence="2" key="1">
    <citation type="journal article" date="2021" name="Proc. Natl. Acad. Sci. U.S.A.">
        <title>A Catalog of Tens of Thousands of Viruses from Human Metagenomes Reveals Hidden Associations with Chronic Diseases.</title>
        <authorList>
            <person name="Tisza M.J."/>
            <person name="Buck C.B."/>
        </authorList>
    </citation>
    <scope>NUCLEOTIDE SEQUENCE</scope>
    <source>
        <strain evidence="2">CtFNZ2</strain>
    </source>
</reference>
<evidence type="ECO:0000256" key="1">
    <source>
        <dbReference type="SAM" id="MobiDB-lite"/>
    </source>
</evidence>
<name>A0A8S5LAF0_9CAUD</name>
<protein>
    <submittedName>
        <fullName evidence="2">Uncharacterized protein</fullName>
    </submittedName>
</protein>
<feature type="region of interest" description="Disordered" evidence="1">
    <location>
        <begin position="112"/>
        <end position="208"/>
    </location>
</feature>
<dbReference type="EMBL" id="BK014663">
    <property type="protein sequence ID" value="DAD66847.1"/>
    <property type="molecule type" value="Genomic_DNA"/>
</dbReference>
<feature type="compositionally biased region" description="Low complexity" evidence="1">
    <location>
        <begin position="143"/>
        <end position="181"/>
    </location>
</feature>
<sequence length="208" mass="22600">MEFTVINKSKKPNSTAITIESKEPYTYYIREFEGDLTGLDDETLIKRVLDLILVELDPSGAVAKMQTVIKEAQSKLEQATNRTIVNSDAMMELTATLSAYIAEIKERLHALDGQGEAEEATEEHHETTTQPVATTEEKHEETPQPTAPVATEPPVQPVAEPQPVVTPAAETTVTVTPTTVQGDGNNESNGKVEEHNAETTTSGNNSVQ</sequence>
<evidence type="ECO:0000313" key="2">
    <source>
        <dbReference type="EMBL" id="DAD66847.1"/>
    </source>
</evidence>
<feature type="compositionally biased region" description="Polar residues" evidence="1">
    <location>
        <begin position="198"/>
        <end position="208"/>
    </location>
</feature>
<organism evidence="2">
    <name type="scientific">Siphoviridae sp. ctFNZ2</name>
    <dbReference type="NCBI Taxonomy" id="2823572"/>
    <lineage>
        <taxon>Viruses</taxon>
        <taxon>Duplodnaviria</taxon>
        <taxon>Heunggongvirae</taxon>
        <taxon>Uroviricota</taxon>
        <taxon>Caudoviricetes</taxon>
    </lineage>
</organism>
<accession>A0A8S5LAF0</accession>
<proteinExistence type="predicted"/>